<keyword evidence="6 8" id="KW-0460">Magnesium</keyword>
<dbReference type="AlphaFoldDB" id="A0A0L1JVC8"/>
<dbReference type="GO" id="GO:0000049">
    <property type="term" value="F:tRNA binding"/>
    <property type="evidence" value="ECO:0007669"/>
    <property type="project" value="UniProtKB-KW"/>
</dbReference>
<feature type="compositionally biased region" description="Basic residues" evidence="9">
    <location>
        <begin position="111"/>
        <end position="120"/>
    </location>
</feature>
<keyword evidence="3 8" id="KW-0479">Metal-binding</keyword>
<feature type="compositionally biased region" description="Basic residues" evidence="9">
    <location>
        <begin position="834"/>
        <end position="846"/>
    </location>
</feature>
<accession>A0A0L1JVC8</accession>
<feature type="binding site" evidence="8">
    <location>
        <position position="587"/>
    </location>
    <ligand>
        <name>Zn(2+)</name>
        <dbReference type="ChEBI" id="CHEBI:29105"/>
        <note>ligand shared between dimeric partners</note>
    </ligand>
</feature>
<evidence type="ECO:0000256" key="5">
    <source>
        <dbReference type="ARBA" id="ARBA00022801"/>
    </source>
</evidence>
<feature type="region of interest" description="Disordered" evidence="9">
    <location>
        <begin position="218"/>
        <end position="269"/>
    </location>
</feature>
<dbReference type="GO" id="GO:0008995">
    <property type="term" value="F:ribonuclease E activity"/>
    <property type="evidence" value="ECO:0007669"/>
    <property type="project" value="UniProtKB-EC"/>
</dbReference>
<dbReference type="InterPro" id="IPR028878">
    <property type="entry name" value="RNase_E"/>
</dbReference>
<comment type="function">
    <text evidence="8">Endoribonuclease that plays a central role in RNA processing and decay. Required for the maturation of 5S and 16S rRNAs and the majority of tRNAs. Also involved in the degradation of most mRNAs.</text>
</comment>
<dbReference type="EMBL" id="AQQZ01000001">
    <property type="protein sequence ID" value="KNG95705.1"/>
    <property type="molecule type" value="Genomic_DNA"/>
</dbReference>
<dbReference type="InterPro" id="IPR019307">
    <property type="entry name" value="RNA-bd_AU-1/RNase_E/G"/>
</dbReference>
<dbReference type="Pfam" id="PF10150">
    <property type="entry name" value="RNase_E_G"/>
    <property type="match status" value="1"/>
</dbReference>
<dbReference type="PANTHER" id="PTHR30001:SF1">
    <property type="entry name" value="RIBONUCLEASE E_G-LIKE PROTEIN, CHLOROPLASTIC"/>
    <property type="match status" value="1"/>
</dbReference>
<dbReference type="HAMAP" id="MF_00970">
    <property type="entry name" value="RNase_E"/>
    <property type="match status" value="1"/>
</dbReference>
<dbReference type="EC" id="3.1.26.12" evidence="8"/>
<feature type="compositionally biased region" description="Basic residues" evidence="9">
    <location>
        <begin position="717"/>
        <end position="729"/>
    </location>
</feature>
<keyword evidence="1 8" id="KW-0963">Cytoplasm</keyword>
<dbReference type="InterPro" id="IPR012340">
    <property type="entry name" value="NA-bd_OB-fold"/>
</dbReference>
<dbReference type="PATRIC" id="fig|1317121.7.peg.630"/>
<dbReference type="SUPFAM" id="SSF50249">
    <property type="entry name" value="Nucleic acid-binding proteins"/>
    <property type="match status" value="1"/>
</dbReference>
<feature type="compositionally biased region" description="Low complexity" evidence="9">
    <location>
        <begin position="735"/>
        <end position="746"/>
    </location>
</feature>
<keyword evidence="8" id="KW-0820">tRNA-binding</keyword>
<dbReference type="PANTHER" id="PTHR30001">
    <property type="entry name" value="RIBONUCLEASE"/>
    <property type="match status" value="1"/>
</dbReference>
<keyword evidence="8" id="KW-0862">Zinc</keyword>
<reference evidence="12 13" key="1">
    <citation type="journal article" date="2015" name="Int. J. Syst. Evol. Microbiol.">
        <title>Aestuariivita atlantica sp. nov., isolated from deep sea sediment of the Atlantic Ocean.</title>
        <authorList>
            <person name="Li G."/>
            <person name="Lai Q."/>
            <person name="Du Y."/>
            <person name="Liu X."/>
            <person name="Sun F."/>
            <person name="Shao Z."/>
        </authorList>
    </citation>
    <scope>NUCLEOTIDE SEQUENCE [LARGE SCALE GENOMIC DNA]</scope>
    <source>
        <strain evidence="12 13">22II-S11-z3</strain>
    </source>
</reference>
<keyword evidence="8" id="KW-0997">Cell inner membrane</keyword>
<comment type="cofactor">
    <cofactor evidence="8">
        <name>Mg(2+)</name>
        <dbReference type="ChEBI" id="CHEBI:18420"/>
    </cofactor>
    <text evidence="8">Binds 1 Mg(2+) ion per subunit.</text>
</comment>
<gene>
    <name evidence="8" type="primary">rne</name>
    <name evidence="12" type="ORF">ATO11_03105</name>
</gene>
<comment type="subunit">
    <text evidence="8">Homotetramer formed by a dimer of dimers.</text>
</comment>
<dbReference type="GO" id="GO:0005737">
    <property type="term" value="C:cytoplasm"/>
    <property type="evidence" value="ECO:0007669"/>
    <property type="project" value="UniProtKB-SubCell"/>
</dbReference>
<feature type="binding site" evidence="8">
    <location>
        <position position="486"/>
    </location>
    <ligand>
        <name>Mg(2+)</name>
        <dbReference type="ChEBI" id="CHEBI:18420"/>
        <note>catalytic</note>
    </ligand>
</feature>
<keyword evidence="8" id="KW-1003">Cell membrane</keyword>
<feature type="binding site" evidence="8">
    <location>
        <position position="590"/>
    </location>
    <ligand>
        <name>Zn(2+)</name>
        <dbReference type="ChEBI" id="CHEBI:29105"/>
        <note>ligand shared between dimeric partners</note>
    </ligand>
</feature>
<keyword evidence="4 8" id="KW-0255">Endonuclease</keyword>
<sequence>MAKKMLIDATHAEETRVVVVDGNKVEEFDFESENKRQLAGNIYLAKVTRVEPSLQAAFVDYGGNRHGFLAFSEIHPDYYQIPVADREALMAEERAYAEAMRAREDEEEKKPRRSRRRSKASKVSTTDAVETAEVEDEVSETISGMETIDLGDDADTLASDLVDTEVAVEDAVGDAPVLAEEAADAEAQAEMRTASAELADIEETVPAADAVADEIAEEAAADEAEAADEDEDDAEADRPDAAEKDESIEAVADDDDQDDIRPPRKPRPRRYKIQEVIKVRQILLVQVVKEERGNKGAALTTYLSLAGRYCVLMPNTARGGGISRKITNAADRKKLKEIATSIEVPDGAGLIVRTAGAKRTKTEIKRDYEYLQRLWEQIRELTLKSIAPAKIYEEGDLIKRSIRDLYSRDIDEVLVEGEAGYRIAKDFMKMIMPSHAKNVKQYTDPMPLFARFQVESYLASMFNPTVQLKSGGYIVIGVTEALVAIDVNSGRATKEGSIEETALKTNLEAAEEVARQLRLRDLAGLIVIDFIDMDERKNNNAVEKRLKDRLKTDRARIQVGRISGFGLLEMSRQRLRPGMIEATTQACPACHGTGLIRSDDNMALSILRQIEEEGTRRRNREVLVKAPVGIANFLMNQKREHIAQIEGNYGMSVRVEGDPALVSPDFTIEKFKTATRSVPEATAPVVSVDASMFDETEDEDVAEAVSEDEAEDEAPKPKKRRRRRRRRGKGGGDGEAQAEGDAPATEGGEDGAEAPAEEAAAEATADAPDAPEAEAEEAPKPKKRSRSRRKPKAKEAEAPAEDTPADEAPTEAEAEAEAPAEEAEAPAEEATEKPKRKRATRSRKKPAKDEVEETPAAEPEPQPEPEEAVAPEPEAPAEPEPAPEAEPEPEPAVAEDTTVVAEVAEAAPAEADTKKPRRRGWWSRG</sequence>
<dbReference type="STRING" id="1317121.ATO11_03105"/>
<dbReference type="GO" id="GO:0009898">
    <property type="term" value="C:cytoplasmic side of plasma membrane"/>
    <property type="evidence" value="ECO:0007669"/>
    <property type="project" value="UniProtKB-UniRule"/>
</dbReference>
<keyword evidence="7 8" id="KW-0694">RNA-binding</keyword>
<dbReference type="GO" id="GO:0000287">
    <property type="term" value="F:magnesium ion binding"/>
    <property type="evidence" value="ECO:0007669"/>
    <property type="project" value="UniProtKB-UniRule"/>
</dbReference>
<keyword evidence="8" id="KW-0699">rRNA-binding</keyword>
<evidence type="ECO:0000259" key="10">
    <source>
        <dbReference type="Pfam" id="PF10150"/>
    </source>
</evidence>
<evidence type="ECO:0000256" key="1">
    <source>
        <dbReference type="ARBA" id="ARBA00022490"/>
    </source>
</evidence>
<dbReference type="Gene3D" id="2.40.50.140">
    <property type="entry name" value="Nucleic acid-binding proteins"/>
    <property type="match status" value="2"/>
</dbReference>
<keyword evidence="8" id="KW-0698">rRNA processing</keyword>
<dbReference type="InterPro" id="IPR004659">
    <property type="entry name" value="RNase_E/G"/>
</dbReference>
<feature type="compositionally biased region" description="Basic and acidic residues" evidence="9">
    <location>
        <begin position="236"/>
        <end position="247"/>
    </location>
</feature>
<feature type="compositionally biased region" description="Acidic residues" evidence="9">
    <location>
        <begin position="692"/>
        <end position="712"/>
    </location>
</feature>
<keyword evidence="2 8" id="KW-0540">Nuclease</keyword>
<dbReference type="GO" id="GO:0006402">
    <property type="term" value="P:mRNA catabolic process"/>
    <property type="evidence" value="ECO:0007669"/>
    <property type="project" value="UniProtKB-UniRule"/>
</dbReference>
<comment type="caution">
    <text evidence="12">The sequence shown here is derived from an EMBL/GenBank/DDBJ whole genome shotgun (WGS) entry which is preliminary data.</text>
</comment>
<comment type="cofactor">
    <cofactor evidence="8">
        <name>Zn(2+)</name>
        <dbReference type="ChEBI" id="CHEBI:29105"/>
    </cofactor>
    <text evidence="8">Binds 2 Zn(2+) ions per homotetramer.</text>
</comment>
<dbReference type="GO" id="GO:0008270">
    <property type="term" value="F:zinc ion binding"/>
    <property type="evidence" value="ECO:0007669"/>
    <property type="project" value="UniProtKB-UniRule"/>
</dbReference>
<feature type="region of interest" description="Disordered" evidence="9">
    <location>
        <begin position="688"/>
        <end position="925"/>
    </location>
</feature>
<protein>
    <recommendedName>
        <fullName evidence="8">Ribonuclease E</fullName>
        <shortName evidence="8">RNase E</shortName>
        <ecNumber evidence="8">3.1.26.12</ecNumber>
    </recommendedName>
</protein>
<feature type="compositionally biased region" description="Acidic residues" evidence="9">
    <location>
        <begin position="130"/>
        <end position="139"/>
    </location>
</feature>
<evidence type="ECO:0000259" key="11">
    <source>
        <dbReference type="Pfam" id="PF20833"/>
    </source>
</evidence>
<feature type="domain" description="RNase E/G thioredoxin-like" evidence="11">
    <location>
        <begin position="587"/>
        <end position="670"/>
    </location>
</feature>
<keyword evidence="5 8" id="KW-0378">Hydrolase</keyword>
<feature type="domain" description="RNA-binding protein AU-1/Ribonuclease E/G" evidence="10">
    <location>
        <begin position="304"/>
        <end position="574"/>
    </location>
</feature>
<keyword evidence="8" id="KW-0472">Membrane</keyword>
<name>A0A0L1JVC8_9RHOB</name>
<feature type="compositionally biased region" description="Acidic residues" evidence="9">
    <location>
        <begin position="850"/>
        <end position="889"/>
    </location>
</feature>
<dbReference type="GO" id="GO:0006364">
    <property type="term" value="P:rRNA processing"/>
    <property type="evidence" value="ECO:0007669"/>
    <property type="project" value="UniProtKB-UniRule"/>
</dbReference>
<feature type="compositionally biased region" description="Acidic residues" evidence="9">
    <location>
        <begin position="218"/>
        <end position="235"/>
    </location>
</feature>
<feature type="compositionally biased region" description="Basic residues" evidence="9">
    <location>
        <begin position="781"/>
        <end position="792"/>
    </location>
</feature>
<dbReference type="GO" id="GO:0008033">
    <property type="term" value="P:tRNA processing"/>
    <property type="evidence" value="ECO:0007669"/>
    <property type="project" value="UniProtKB-UniRule"/>
</dbReference>
<comment type="similarity">
    <text evidence="8">Belongs to the RNase E/G family. RNase E subfamily.</text>
</comment>
<dbReference type="OrthoDB" id="9804278at2"/>
<dbReference type="RefSeq" id="WP_050529441.1">
    <property type="nucleotide sequence ID" value="NZ_AQQZ01000001.1"/>
</dbReference>
<keyword evidence="8" id="KW-0819">tRNA processing</keyword>
<comment type="catalytic activity">
    <reaction evidence="8">
        <text>Endonucleolytic cleavage of single-stranded RNA in A- and U-rich regions.</text>
        <dbReference type="EC" id="3.1.26.12"/>
    </reaction>
</comment>
<comment type="subcellular location">
    <subcellularLocation>
        <location evidence="8">Cytoplasm</location>
    </subcellularLocation>
    <subcellularLocation>
        <location evidence="8">Cell inner membrane</location>
        <topology evidence="8">Peripheral membrane protein</topology>
        <orientation evidence="8">Cytoplasmic side</orientation>
    </subcellularLocation>
</comment>
<feature type="binding site" evidence="8">
    <location>
        <position position="529"/>
    </location>
    <ligand>
        <name>Mg(2+)</name>
        <dbReference type="ChEBI" id="CHEBI:18420"/>
        <note>catalytic</note>
    </ligand>
</feature>
<keyword evidence="13" id="KW-1185">Reference proteome</keyword>
<dbReference type="GO" id="GO:0019843">
    <property type="term" value="F:rRNA binding"/>
    <property type="evidence" value="ECO:0007669"/>
    <property type="project" value="UniProtKB-KW"/>
</dbReference>
<feature type="compositionally biased region" description="Acidic residues" evidence="9">
    <location>
        <begin position="798"/>
        <end position="829"/>
    </location>
</feature>
<dbReference type="InterPro" id="IPR048583">
    <property type="entry name" value="RNase_E_G_thioredoxin-like"/>
</dbReference>
<evidence type="ECO:0000256" key="2">
    <source>
        <dbReference type="ARBA" id="ARBA00022722"/>
    </source>
</evidence>
<evidence type="ECO:0000256" key="8">
    <source>
        <dbReference type="HAMAP-Rule" id="MF_00970"/>
    </source>
</evidence>
<dbReference type="Gene3D" id="3.40.1260.20">
    <property type="entry name" value="Ribonuclease E, catalytic domain"/>
    <property type="match status" value="1"/>
</dbReference>
<evidence type="ECO:0000313" key="12">
    <source>
        <dbReference type="EMBL" id="KNG95705.1"/>
    </source>
</evidence>
<feature type="region of interest" description="Disordered" evidence="9">
    <location>
        <begin position="100"/>
        <end position="151"/>
    </location>
</feature>
<organism evidence="12 13">
    <name type="scientific">Pseudaestuariivita atlantica</name>
    <dbReference type="NCBI Taxonomy" id="1317121"/>
    <lineage>
        <taxon>Bacteria</taxon>
        <taxon>Pseudomonadati</taxon>
        <taxon>Pseudomonadota</taxon>
        <taxon>Alphaproteobacteria</taxon>
        <taxon>Rhodobacterales</taxon>
        <taxon>Paracoccaceae</taxon>
        <taxon>Pseudaestuariivita</taxon>
    </lineage>
</organism>
<dbReference type="NCBIfam" id="TIGR00757">
    <property type="entry name" value="RNaseEG"/>
    <property type="match status" value="1"/>
</dbReference>
<proteinExistence type="inferred from homology"/>
<evidence type="ECO:0000256" key="6">
    <source>
        <dbReference type="ARBA" id="ARBA00022842"/>
    </source>
</evidence>
<evidence type="ECO:0000256" key="4">
    <source>
        <dbReference type="ARBA" id="ARBA00022759"/>
    </source>
</evidence>
<feature type="compositionally biased region" description="Acidic residues" evidence="9">
    <location>
        <begin position="248"/>
        <end position="258"/>
    </location>
</feature>
<feature type="compositionally biased region" description="Basic residues" evidence="9">
    <location>
        <begin position="915"/>
        <end position="925"/>
    </location>
</feature>
<evidence type="ECO:0000256" key="3">
    <source>
        <dbReference type="ARBA" id="ARBA00022723"/>
    </source>
</evidence>
<dbReference type="Proteomes" id="UP000036938">
    <property type="component" value="Unassembled WGS sequence"/>
</dbReference>
<feature type="compositionally biased region" description="Basic and acidic residues" evidence="9">
    <location>
        <begin position="100"/>
        <end position="110"/>
    </location>
</feature>
<feature type="region of interest" description="Required for zinc-mediated homotetramerization and catalytic activity" evidence="8">
    <location>
        <begin position="587"/>
        <end position="590"/>
    </location>
</feature>
<dbReference type="Pfam" id="PF20833">
    <property type="entry name" value="RNase_E_G_Thio"/>
    <property type="match status" value="1"/>
</dbReference>
<feature type="compositionally biased region" description="Acidic residues" evidence="9">
    <location>
        <begin position="747"/>
        <end position="760"/>
    </location>
</feature>
<evidence type="ECO:0000256" key="7">
    <source>
        <dbReference type="ARBA" id="ARBA00022884"/>
    </source>
</evidence>
<evidence type="ECO:0000256" key="9">
    <source>
        <dbReference type="SAM" id="MobiDB-lite"/>
    </source>
</evidence>
<evidence type="ECO:0000313" key="13">
    <source>
        <dbReference type="Proteomes" id="UP000036938"/>
    </source>
</evidence>
<feature type="compositionally biased region" description="Low complexity" evidence="9">
    <location>
        <begin position="891"/>
        <end position="910"/>
    </location>
</feature>